<protein>
    <recommendedName>
        <fullName evidence="7">4-hydroxy-3-methylbut-2-en-1-yl diphosphate synthase (flavodoxin)</fullName>
        <ecNumber evidence="7">1.17.7.3</ecNumber>
    </recommendedName>
    <alternativeName>
        <fullName evidence="7">1-hydroxy-2-methyl-2-(E)-butenyl 4-diphosphate synthase</fullName>
    </alternativeName>
</protein>
<dbReference type="EMBL" id="DXHU01000005">
    <property type="protein sequence ID" value="HIV98349.1"/>
    <property type="molecule type" value="Genomic_DNA"/>
</dbReference>
<feature type="binding site" evidence="7">
    <location>
        <position position="303"/>
    </location>
    <ligand>
        <name>[4Fe-4S] cluster</name>
        <dbReference type="ChEBI" id="CHEBI:49883"/>
    </ligand>
</feature>
<dbReference type="InterPro" id="IPR011005">
    <property type="entry name" value="Dihydropteroate_synth-like_sf"/>
</dbReference>
<dbReference type="GO" id="GO:0005506">
    <property type="term" value="F:iron ion binding"/>
    <property type="evidence" value="ECO:0007669"/>
    <property type="project" value="InterPro"/>
</dbReference>
<keyword evidence="2 7" id="KW-0479">Metal-binding</keyword>
<keyword evidence="4 7" id="KW-0408">Iron</keyword>
<evidence type="ECO:0000256" key="1">
    <source>
        <dbReference type="ARBA" id="ARBA00022485"/>
    </source>
</evidence>
<evidence type="ECO:0000256" key="6">
    <source>
        <dbReference type="ARBA" id="ARBA00023229"/>
    </source>
</evidence>
<dbReference type="InterPro" id="IPR058578">
    <property type="entry name" value="IspG_TIM"/>
</dbReference>
<keyword evidence="3 7" id="KW-0560">Oxidoreductase</keyword>
<comment type="caution">
    <text evidence="10">The sequence shown here is derived from an EMBL/GenBank/DDBJ whole genome shotgun (WGS) entry which is preliminary data.</text>
</comment>
<name>A0A9D1PT01_9SPIO</name>
<sequence>MFSTKVAKVRNLYIGGSFPVRVQTMYNSALKSDETDSVVKLIGKLAQMGCDLIRFSYTSKEDGSAFKEIASRSVIPVVADIHFDYLLAIDAIKNKADKIRINPGNIGAKWKRDEVVRAALDNGVAIRIGLNSGSLPLNDKGLKKTDLMVETALSYINDFEALGFTNTVVSLKSSSTDETLEANRKLKALCDYPIHLGVTEAGSSVISSVRSTWALGNLLNEKIGDTIRVSITGSVSDEVISACEILRTLGLKKTGVRLISCPRCGRHTFDTERMVKSLEEKLLMLDKDITVAIMGCQVNGPGEAKEADFALTGIGRKAFLYKKGELYKEVDYSNAEKELLDAIQE</sequence>
<comment type="cofactor">
    <cofactor evidence="7">
        <name>[4Fe-4S] cluster</name>
        <dbReference type="ChEBI" id="CHEBI:49883"/>
    </cofactor>
    <text evidence="7">Binds 1 [4Fe-4S] cluster.</text>
</comment>
<dbReference type="GO" id="GO:0019288">
    <property type="term" value="P:isopentenyl diphosphate biosynthetic process, methylerythritol 4-phosphate pathway"/>
    <property type="evidence" value="ECO:0007669"/>
    <property type="project" value="UniProtKB-UniRule"/>
</dbReference>
<organism evidence="10 11">
    <name type="scientific">Candidatus Ornithospirochaeta avicola</name>
    <dbReference type="NCBI Taxonomy" id="2840896"/>
    <lineage>
        <taxon>Bacteria</taxon>
        <taxon>Pseudomonadati</taxon>
        <taxon>Spirochaetota</taxon>
        <taxon>Spirochaetia</taxon>
        <taxon>Spirochaetales</taxon>
        <taxon>Spirochaetaceae</taxon>
        <taxon>Spirochaetaceae incertae sedis</taxon>
        <taxon>Candidatus Ornithospirochaeta</taxon>
    </lineage>
</organism>
<dbReference type="NCBIfam" id="TIGR00612">
    <property type="entry name" value="ispG_gcpE"/>
    <property type="match status" value="1"/>
</dbReference>
<comment type="similarity">
    <text evidence="7">Belongs to the IspG family.</text>
</comment>
<reference evidence="10" key="1">
    <citation type="journal article" date="2021" name="PeerJ">
        <title>Extensive microbial diversity within the chicken gut microbiome revealed by metagenomics and culture.</title>
        <authorList>
            <person name="Gilroy R."/>
            <person name="Ravi A."/>
            <person name="Getino M."/>
            <person name="Pursley I."/>
            <person name="Horton D.L."/>
            <person name="Alikhan N.F."/>
            <person name="Baker D."/>
            <person name="Gharbi K."/>
            <person name="Hall N."/>
            <person name="Watson M."/>
            <person name="Adriaenssens E.M."/>
            <person name="Foster-Nyarko E."/>
            <person name="Jarju S."/>
            <person name="Secka A."/>
            <person name="Antonio M."/>
            <person name="Oren A."/>
            <person name="Chaudhuri R.R."/>
            <person name="La Ragione R."/>
            <person name="Hildebrand F."/>
            <person name="Pallen M.J."/>
        </authorList>
    </citation>
    <scope>NUCLEOTIDE SEQUENCE</scope>
    <source>
        <strain evidence="10">Gambia11-129</strain>
    </source>
</reference>
<dbReference type="Pfam" id="PF26540">
    <property type="entry name" value="GcpE_C"/>
    <property type="match status" value="1"/>
</dbReference>
<comment type="pathway">
    <text evidence="7">Isoprenoid biosynthesis; isopentenyl diphosphate biosynthesis via DXP pathway; isopentenyl diphosphate from 1-deoxy-D-xylulose 5-phosphate: step 5/6.</text>
</comment>
<keyword evidence="1 7" id="KW-0004">4Fe-4S</keyword>
<dbReference type="HAMAP" id="MF_00159">
    <property type="entry name" value="IspG"/>
    <property type="match status" value="1"/>
</dbReference>
<gene>
    <name evidence="7 10" type="primary">ispG</name>
    <name evidence="10" type="synonym">gcpE</name>
    <name evidence="10" type="ORF">IAB12_01035</name>
</gene>
<dbReference type="InterPro" id="IPR016425">
    <property type="entry name" value="IspG_bac"/>
</dbReference>
<evidence type="ECO:0000256" key="3">
    <source>
        <dbReference type="ARBA" id="ARBA00023002"/>
    </source>
</evidence>
<accession>A0A9D1PT01</accession>
<evidence type="ECO:0000256" key="7">
    <source>
        <dbReference type="HAMAP-Rule" id="MF_00159"/>
    </source>
</evidence>
<proteinExistence type="inferred from homology"/>
<dbReference type="EC" id="1.17.7.3" evidence="7"/>
<dbReference type="GO" id="GO:0016114">
    <property type="term" value="P:terpenoid biosynthetic process"/>
    <property type="evidence" value="ECO:0007669"/>
    <property type="project" value="InterPro"/>
</dbReference>
<evidence type="ECO:0000313" key="10">
    <source>
        <dbReference type="EMBL" id="HIV98349.1"/>
    </source>
</evidence>
<feature type="domain" description="IspG TIM-barrel" evidence="8">
    <location>
        <begin position="4"/>
        <end position="242"/>
    </location>
</feature>
<dbReference type="InterPro" id="IPR045854">
    <property type="entry name" value="NO2/SO3_Rdtase_4Fe4S_sf"/>
</dbReference>
<dbReference type="NCBIfam" id="NF001540">
    <property type="entry name" value="PRK00366.1"/>
    <property type="match status" value="1"/>
</dbReference>
<evidence type="ECO:0000313" key="11">
    <source>
        <dbReference type="Proteomes" id="UP000823936"/>
    </source>
</evidence>
<dbReference type="Proteomes" id="UP000823936">
    <property type="component" value="Unassembled WGS sequence"/>
</dbReference>
<evidence type="ECO:0000256" key="4">
    <source>
        <dbReference type="ARBA" id="ARBA00023004"/>
    </source>
</evidence>
<keyword evidence="5 7" id="KW-0411">Iron-sulfur</keyword>
<dbReference type="PIRSF" id="PIRSF004640">
    <property type="entry name" value="IspG"/>
    <property type="match status" value="1"/>
</dbReference>
<evidence type="ECO:0000259" key="8">
    <source>
        <dbReference type="Pfam" id="PF04551"/>
    </source>
</evidence>
<dbReference type="GO" id="GO:0046429">
    <property type="term" value="F:4-hydroxy-3-methylbut-2-en-1-yl diphosphate synthase activity (ferredoxin)"/>
    <property type="evidence" value="ECO:0007669"/>
    <property type="project" value="UniProtKB-UniRule"/>
</dbReference>
<feature type="binding site" evidence="7">
    <location>
        <position position="261"/>
    </location>
    <ligand>
        <name>[4Fe-4S] cluster</name>
        <dbReference type="ChEBI" id="CHEBI:49883"/>
    </ligand>
</feature>
<feature type="binding site" evidence="7">
    <location>
        <position position="296"/>
    </location>
    <ligand>
        <name>[4Fe-4S] cluster</name>
        <dbReference type="ChEBI" id="CHEBI:49883"/>
    </ligand>
</feature>
<dbReference type="Gene3D" id="3.20.20.20">
    <property type="entry name" value="Dihydropteroate synthase-like"/>
    <property type="match status" value="1"/>
</dbReference>
<dbReference type="Pfam" id="PF04551">
    <property type="entry name" value="GcpE"/>
    <property type="match status" value="1"/>
</dbReference>
<reference evidence="10" key="2">
    <citation type="submission" date="2021-04" db="EMBL/GenBank/DDBJ databases">
        <authorList>
            <person name="Gilroy R."/>
        </authorList>
    </citation>
    <scope>NUCLEOTIDE SEQUENCE</scope>
    <source>
        <strain evidence="10">Gambia11-129</strain>
    </source>
</reference>
<evidence type="ECO:0000256" key="5">
    <source>
        <dbReference type="ARBA" id="ARBA00023014"/>
    </source>
</evidence>
<feature type="binding site" evidence="7">
    <location>
        <position position="264"/>
    </location>
    <ligand>
        <name>[4Fe-4S] cluster</name>
        <dbReference type="ChEBI" id="CHEBI:49883"/>
    </ligand>
</feature>
<feature type="domain" description="IspG C-terminal" evidence="9">
    <location>
        <begin position="258"/>
        <end position="344"/>
    </location>
</feature>
<dbReference type="AlphaFoldDB" id="A0A9D1PT01"/>
<evidence type="ECO:0000259" key="9">
    <source>
        <dbReference type="Pfam" id="PF26540"/>
    </source>
</evidence>
<comment type="function">
    <text evidence="7">Converts 2C-methyl-D-erythritol 2,4-cyclodiphosphate (ME-2,4cPP) into 1-hydroxy-2-methyl-2-(E)-butenyl 4-diphosphate.</text>
</comment>
<dbReference type="PANTHER" id="PTHR30454">
    <property type="entry name" value="4-HYDROXY-3-METHYLBUT-2-EN-1-YL DIPHOSPHATE SYNTHASE"/>
    <property type="match status" value="1"/>
</dbReference>
<dbReference type="Gene3D" id="3.30.413.10">
    <property type="entry name" value="Sulfite Reductase Hemoprotein, domain 1"/>
    <property type="match status" value="1"/>
</dbReference>
<keyword evidence="6 7" id="KW-0414">Isoprene biosynthesis</keyword>
<dbReference type="InterPro" id="IPR004588">
    <property type="entry name" value="IspG_bac-typ"/>
</dbReference>
<evidence type="ECO:0000256" key="2">
    <source>
        <dbReference type="ARBA" id="ARBA00022723"/>
    </source>
</evidence>
<dbReference type="GO" id="GO:0051539">
    <property type="term" value="F:4 iron, 4 sulfur cluster binding"/>
    <property type="evidence" value="ECO:0007669"/>
    <property type="project" value="UniProtKB-UniRule"/>
</dbReference>
<dbReference type="SUPFAM" id="SSF56014">
    <property type="entry name" value="Nitrite and sulphite reductase 4Fe-4S domain-like"/>
    <property type="match status" value="1"/>
</dbReference>
<comment type="catalytic activity">
    <reaction evidence="7">
        <text>(2E)-4-hydroxy-3-methylbut-2-enyl diphosphate + oxidized [flavodoxin] + H2O + 2 H(+) = 2-C-methyl-D-erythritol 2,4-cyclic diphosphate + reduced [flavodoxin]</text>
        <dbReference type="Rhea" id="RHEA:43604"/>
        <dbReference type="Rhea" id="RHEA-COMP:10622"/>
        <dbReference type="Rhea" id="RHEA-COMP:10623"/>
        <dbReference type="ChEBI" id="CHEBI:15377"/>
        <dbReference type="ChEBI" id="CHEBI:15378"/>
        <dbReference type="ChEBI" id="CHEBI:57618"/>
        <dbReference type="ChEBI" id="CHEBI:58210"/>
        <dbReference type="ChEBI" id="CHEBI:58483"/>
        <dbReference type="ChEBI" id="CHEBI:128753"/>
        <dbReference type="EC" id="1.17.7.3"/>
    </reaction>
</comment>
<dbReference type="InterPro" id="IPR058579">
    <property type="entry name" value="IspG_C"/>
</dbReference>
<dbReference type="PANTHER" id="PTHR30454:SF0">
    <property type="entry name" value="4-HYDROXY-3-METHYLBUT-2-EN-1-YL DIPHOSPHATE SYNTHASE (FERREDOXIN), CHLOROPLASTIC"/>
    <property type="match status" value="1"/>
</dbReference>
<dbReference type="GO" id="GO:0141197">
    <property type="term" value="F:4-hydroxy-3-methylbut-2-enyl-diphosphate synthase activity (flavodoxin)"/>
    <property type="evidence" value="ECO:0007669"/>
    <property type="project" value="UniProtKB-EC"/>
</dbReference>